<dbReference type="Proteomes" id="UP000198531">
    <property type="component" value="Unassembled WGS sequence"/>
</dbReference>
<dbReference type="STRING" id="553469.SAMN04487947_4240"/>
<evidence type="ECO:0000313" key="2">
    <source>
        <dbReference type="Proteomes" id="UP000198531"/>
    </source>
</evidence>
<organism evidence="1 2">
    <name type="scientific">Halogeometricum rufum</name>
    <dbReference type="NCBI Taxonomy" id="553469"/>
    <lineage>
        <taxon>Archaea</taxon>
        <taxon>Methanobacteriati</taxon>
        <taxon>Methanobacteriota</taxon>
        <taxon>Stenosarchaea group</taxon>
        <taxon>Halobacteria</taxon>
        <taxon>Halobacteriales</taxon>
        <taxon>Haloferacaceae</taxon>
        <taxon>Halogeometricum</taxon>
    </lineage>
</organism>
<protein>
    <recommendedName>
        <fullName evidence="3">DUF4157 domain-containing protein</fullName>
    </recommendedName>
</protein>
<dbReference type="OrthoDB" id="85977at2157"/>
<accession>A0A1I6JB94</accession>
<dbReference type="RefSeq" id="WP_089811444.1">
    <property type="nucleotide sequence ID" value="NZ_FOYT01000007.1"/>
</dbReference>
<dbReference type="EMBL" id="FOYT01000007">
    <property type="protein sequence ID" value="SFR76201.1"/>
    <property type="molecule type" value="Genomic_DNA"/>
</dbReference>
<evidence type="ECO:0000313" key="1">
    <source>
        <dbReference type="EMBL" id="SFR76201.1"/>
    </source>
</evidence>
<reference evidence="2" key="1">
    <citation type="submission" date="2016-10" db="EMBL/GenBank/DDBJ databases">
        <authorList>
            <person name="Varghese N."/>
            <person name="Submissions S."/>
        </authorList>
    </citation>
    <scope>NUCLEOTIDE SEQUENCE [LARGE SCALE GENOMIC DNA]</scope>
    <source>
        <strain evidence="2">CGMCC 1.7736</strain>
    </source>
</reference>
<dbReference type="AlphaFoldDB" id="A0A1I6JB94"/>
<sequence>MNVSRASFVPVALALLLVLAGCSAPVADPSANEWSWPDDPPEDRLGWEAGYWYNESIAVNQSDGLNASEREAFVARTMARIERIRGLEFERTVPVEVVSRERYQNESSVFRAEPDAWEDQVYEATFLVGEDETAADALNDLYGGAVAGYYTPSDERIVVVSDAETPTLSRATLAHELVHALQDQQFGFAPPPDTHDGRIADDGLYEGDANLVEALYEKRCESDWECVQTPSAGGGSRSSFDFGVYLTVYAPYSEGPQFVDALRERGGWEAVNAAYDDVPVSAEQILHPRAYPDERPADVDVPDRSSAAWSRFDREVATDRLGEAFLYVMLWDTRAIDRERLRQNPGPYSRYNYTAGASAGWAGDELVPYRGDDGEYGYVWTTEWDTEADAEQFHRLYGTFLLQLRMGAERVDSNTYVIRGGPYADAFRVTRDGTRVTIVNAPTPEQLDEVHARR</sequence>
<keyword evidence="2" id="KW-1185">Reference proteome</keyword>
<dbReference type="NCBIfam" id="NF038145">
    <property type="entry name" value="Hvo_1808_fam"/>
    <property type="match status" value="1"/>
</dbReference>
<dbReference type="PROSITE" id="PS51257">
    <property type="entry name" value="PROKAR_LIPOPROTEIN"/>
    <property type="match status" value="1"/>
</dbReference>
<proteinExistence type="predicted"/>
<dbReference type="InterPro" id="IPR047792">
    <property type="entry name" value="Hvo_1808-like"/>
</dbReference>
<evidence type="ECO:0008006" key="3">
    <source>
        <dbReference type="Google" id="ProtNLM"/>
    </source>
</evidence>
<gene>
    <name evidence="1" type="ORF">SAMN04487947_4240</name>
</gene>
<dbReference type="Gene3D" id="1.10.10.2910">
    <property type="match status" value="1"/>
</dbReference>
<name>A0A1I6JB94_9EURY</name>